<reference evidence="1" key="1">
    <citation type="submission" date="2024-02" db="EMBL/GenBank/DDBJ databases">
        <title>Metagenome Assembled Genome of Zalaria obscura JY119.</title>
        <authorList>
            <person name="Vighnesh L."/>
            <person name="Jagadeeshwari U."/>
            <person name="Venkata Ramana C."/>
            <person name="Sasikala C."/>
        </authorList>
    </citation>
    <scope>NUCLEOTIDE SEQUENCE</scope>
    <source>
        <strain evidence="1">JY119</strain>
    </source>
</reference>
<keyword evidence="2" id="KW-1185">Reference proteome</keyword>
<organism evidence="1 2">
    <name type="scientific">Zalaria obscura</name>
    <dbReference type="NCBI Taxonomy" id="2024903"/>
    <lineage>
        <taxon>Eukaryota</taxon>
        <taxon>Fungi</taxon>
        <taxon>Dikarya</taxon>
        <taxon>Ascomycota</taxon>
        <taxon>Pezizomycotina</taxon>
        <taxon>Dothideomycetes</taxon>
        <taxon>Dothideomycetidae</taxon>
        <taxon>Dothideales</taxon>
        <taxon>Zalariaceae</taxon>
        <taxon>Zalaria</taxon>
    </lineage>
</organism>
<evidence type="ECO:0000313" key="2">
    <source>
        <dbReference type="Proteomes" id="UP001320706"/>
    </source>
</evidence>
<accession>A0ACC3SAX0</accession>
<dbReference type="EMBL" id="JAMKPW020000022">
    <property type="protein sequence ID" value="KAK8206530.1"/>
    <property type="molecule type" value="Genomic_DNA"/>
</dbReference>
<sequence>MTGENPSHQAIHPREQYVYIVSPLRRQTTSETLHCLSTSKTPLPTSATYYPTDDLTSYAGWNDAISSAGAAEGSPCVLYSGEELDASYPGYADLRQQGWNDIASSWICY</sequence>
<name>A0ACC3SAX0_9PEZI</name>
<protein>
    <submittedName>
        <fullName evidence="1">Uncharacterized protein</fullName>
    </submittedName>
</protein>
<gene>
    <name evidence="1" type="ORF">M8818_004363</name>
</gene>
<evidence type="ECO:0000313" key="1">
    <source>
        <dbReference type="EMBL" id="KAK8206530.1"/>
    </source>
</evidence>
<proteinExistence type="predicted"/>
<comment type="caution">
    <text evidence="1">The sequence shown here is derived from an EMBL/GenBank/DDBJ whole genome shotgun (WGS) entry which is preliminary data.</text>
</comment>
<dbReference type="Proteomes" id="UP001320706">
    <property type="component" value="Unassembled WGS sequence"/>
</dbReference>